<organism evidence="2 3">
    <name type="scientific">Pseudoalteromonas rubra</name>
    <dbReference type="NCBI Taxonomy" id="43658"/>
    <lineage>
        <taxon>Bacteria</taxon>
        <taxon>Pseudomonadati</taxon>
        <taxon>Pseudomonadota</taxon>
        <taxon>Gammaproteobacteria</taxon>
        <taxon>Alteromonadales</taxon>
        <taxon>Pseudoalteromonadaceae</taxon>
        <taxon>Pseudoalteromonas</taxon>
    </lineage>
</organism>
<name>A0A0L0EPA2_9GAMM</name>
<dbReference type="PATRIC" id="fig|43658.6.peg.2138"/>
<dbReference type="PROSITE" id="PS51257">
    <property type="entry name" value="PROKAR_LIPOPROTEIN"/>
    <property type="match status" value="1"/>
</dbReference>
<evidence type="ECO:0000313" key="2">
    <source>
        <dbReference type="EMBL" id="KNC66200.1"/>
    </source>
</evidence>
<reference evidence="3" key="1">
    <citation type="submission" date="2015-07" db="EMBL/GenBank/DDBJ databases">
        <title>Draft genome sequence of a Pseudoalteromonas rubra strain, OCN096, isolated from Kaneohe Bay, Oahu, Hawaii.</title>
        <authorList>
            <person name="Beurmann S."/>
            <person name="Ushijima B."/>
            <person name="Belcaid M."/>
            <person name="Callahan S.M."/>
            <person name="Aeby G.S."/>
        </authorList>
    </citation>
    <scope>NUCLEOTIDE SEQUENCE [LARGE SCALE GENOMIC DNA]</scope>
    <source>
        <strain evidence="3">OCN096</strain>
    </source>
</reference>
<dbReference type="OrthoDB" id="6314999at2"/>
<accession>A0A0L0EPA2</accession>
<keyword evidence="1" id="KW-0732">Signal</keyword>
<feature type="signal peptide" evidence="1">
    <location>
        <begin position="1"/>
        <end position="21"/>
    </location>
</feature>
<gene>
    <name evidence="2" type="ORF">AC626_18485</name>
</gene>
<sequence length="116" mass="12387">MKFSTLAISALFIIFAGQAAASCDKYSCEGVSNVVFSSVVANTTQVKVKFPQGTNATLACNLDQEEAAALNKTSENYRNMQSMLLTAVAANLPVKLTFNQASANCQIDEVEVKVVE</sequence>
<dbReference type="AlphaFoldDB" id="A0A0L0EPA2"/>
<feature type="chain" id="PRO_5005537949" evidence="1">
    <location>
        <begin position="22"/>
        <end position="116"/>
    </location>
</feature>
<dbReference type="EMBL" id="LFZX01000176">
    <property type="protein sequence ID" value="KNC66200.1"/>
    <property type="molecule type" value="Genomic_DNA"/>
</dbReference>
<proteinExistence type="predicted"/>
<evidence type="ECO:0000256" key="1">
    <source>
        <dbReference type="SAM" id="SignalP"/>
    </source>
</evidence>
<comment type="caution">
    <text evidence="2">The sequence shown here is derived from an EMBL/GenBank/DDBJ whole genome shotgun (WGS) entry which is preliminary data.</text>
</comment>
<dbReference type="Proteomes" id="UP000036850">
    <property type="component" value="Unassembled WGS sequence"/>
</dbReference>
<protein>
    <submittedName>
        <fullName evidence="2">Uncharacterized protein</fullName>
    </submittedName>
</protein>
<evidence type="ECO:0000313" key="3">
    <source>
        <dbReference type="Proteomes" id="UP000036850"/>
    </source>
</evidence>